<dbReference type="PANTHER" id="PTHR11439">
    <property type="entry name" value="GAG-POL-RELATED RETROTRANSPOSON"/>
    <property type="match status" value="1"/>
</dbReference>
<keyword evidence="3" id="KW-0812">Transmembrane</keyword>
<reference evidence="3 4" key="1">
    <citation type="submission" date="2024-01" db="EMBL/GenBank/DDBJ databases">
        <title>The complete chloroplast genome sequence of Lithospermum erythrorhizon: insights into the phylogenetic relationship among Boraginaceae species and the maternal lineages of purple gromwells.</title>
        <authorList>
            <person name="Okada T."/>
            <person name="Watanabe K."/>
        </authorList>
    </citation>
    <scope>NUCLEOTIDE SEQUENCE [LARGE SCALE GENOMIC DNA]</scope>
</reference>
<dbReference type="CDD" id="cd09272">
    <property type="entry name" value="RNase_HI_RT_Ty1"/>
    <property type="match status" value="1"/>
</dbReference>
<dbReference type="PANTHER" id="PTHR11439:SF467">
    <property type="entry name" value="INTEGRASE CATALYTIC DOMAIN-CONTAINING PROTEIN"/>
    <property type="match status" value="1"/>
</dbReference>
<keyword evidence="3" id="KW-0472">Membrane</keyword>
<dbReference type="InterPro" id="IPR043502">
    <property type="entry name" value="DNA/RNA_pol_sf"/>
</dbReference>
<dbReference type="InterPro" id="IPR036397">
    <property type="entry name" value="RNaseH_sf"/>
</dbReference>
<gene>
    <name evidence="3" type="ORF">LIER_18375</name>
</gene>
<dbReference type="Pfam" id="PF07727">
    <property type="entry name" value="RVT_2"/>
    <property type="match status" value="1"/>
</dbReference>
<dbReference type="InterPro" id="IPR013103">
    <property type="entry name" value="RVT_2"/>
</dbReference>
<dbReference type="Pfam" id="PF25597">
    <property type="entry name" value="SH3_retrovirus"/>
    <property type="match status" value="1"/>
</dbReference>
<dbReference type="SUPFAM" id="SSF56672">
    <property type="entry name" value="DNA/RNA polymerases"/>
    <property type="match status" value="1"/>
</dbReference>
<feature type="domain" description="Reverse transcriptase Ty1/copia-type" evidence="1">
    <location>
        <begin position="286"/>
        <end position="531"/>
    </location>
</feature>
<protein>
    <submittedName>
        <fullName evidence="3">Transmembrane signal receptor</fullName>
    </submittedName>
</protein>
<dbReference type="InterPro" id="IPR012337">
    <property type="entry name" value="RNaseH-like_sf"/>
</dbReference>
<sequence>MEVSTLVSLISTVSQRGSDMSKVCPKLHSTMEWQERMNRTVIEKIRCMLSHANLSRMFWGDAMVAAVQIINLSPTTVLKGDVPEKLWLGKDVSYKHLRVFGCRAFMHIPKDERSKLDNKSKECIFLNFGDDKFGYKLYDPESKKTFRSRDVVFMEDQTIKALDKTGQIESYVDDLIELDPEEDLEPDAGMGNVEANHERDIEYDNNLQEGAQPEVHIPAAPDTSTHVPEVRASSRNRVPSTRYPANEYILFSDGEEPLYYQEAIGRDDKKDWLTAMQEEMNSLHKNNTFTLVDKAAGIKVLRNRWVYKLKPVEGSSKPKYKARLIVKGFGQRHGIDDGEIFSPVVKMTFIRLVLGLVASLNMELEQLDVKTAFLHGDLEENIYMEQPEGFEVKGKENMICKLQKRLYGLKQAPRQWFKRFDSFMANQGFKRTQVDHCAFVKEFPGNDFIILLLYVDDMLLVGRDIKKVTGLKKDLSREFKMKDLGQAKHILGIEIKRDRSKRLLWLSQEEYVLKVIKRFNMNYAKSVNCPLSAQFKLSSTQCPVRKEDIESMRKVPYASAVESLMYAMTCTRPDIGYSVGVVSRYLANPGKEHWEGVKWILRYLKGTTDICICYGKGNAVMEAYTNVDMAGDSDSKRSTSGYVFYFAGRAISWQSKLQKCVALSITEAEYIAITECCKEILWLKRIFKELKIKQDKGVLEEKQMLIDKVDTSENAADMMTKVLHRNKHEVCCAKVGLSFAA</sequence>
<dbReference type="Gene3D" id="3.30.420.10">
    <property type="entry name" value="Ribonuclease H-like superfamily/Ribonuclease H"/>
    <property type="match status" value="1"/>
</dbReference>
<feature type="domain" description="Retroviral polymerase SH3-like" evidence="2">
    <location>
        <begin position="102"/>
        <end position="161"/>
    </location>
</feature>
<evidence type="ECO:0000313" key="4">
    <source>
        <dbReference type="Proteomes" id="UP001454036"/>
    </source>
</evidence>
<dbReference type="InterPro" id="IPR057670">
    <property type="entry name" value="SH3_retrovirus"/>
</dbReference>
<evidence type="ECO:0000313" key="3">
    <source>
        <dbReference type="EMBL" id="GAA0162243.1"/>
    </source>
</evidence>
<dbReference type="Proteomes" id="UP001454036">
    <property type="component" value="Unassembled WGS sequence"/>
</dbReference>
<dbReference type="AlphaFoldDB" id="A0AAV3QI86"/>
<accession>A0AAV3QI86</accession>
<organism evidence="3 4">
    <name type="scientific">Lithospermum erythrorhizon</name>
    <name type="common">Purple gromwell</name>
    <name type="synonym">Lithospermum officinale var. erythrorhizon</name>
    <dbReference type="NCBI Taxonomy" id="34254"/>
    <lineage>
        <taxon>Eukaryota</taxon>
        <taxon>Viridiplantae</taxon>
        <taxon>Streptophyta</taxon>
        <taxon>Embryophyta</taxon>
        <taxon>Tracheophyta</taxon>
        <taxon>Spermatophyta</taxon>
        <taxon>Magnoliopsida</taxon>
        <taxon>eudicotyledons</taxon>
        <taxon>Gunneridae</taxon>
        <taxon>Pentapetalae</taxon>
        <taxon>asterids</taxon>
        <taxon>lamiids</taxon>
        <taxon>Boraginales</taxon>
        <taxon>Boraginaceae</taxon>
        <taxon>Boraginoideae</taxon>
        <taxon>Lithospermeae</taxon>
        <taxon>Lithospermum</taxon>
    </lineage>
</organism>
<proteinExistence type="predicted"/>
<evidence type="ECO:0000259" key="1">
    <source>
        <dbReference type="Pfam" id="PF07727"/>
    </source>
</evidence>
<name>A0AAV3QI86_LITER</name>
<dbReference type="EMBL" id="BAABME010004403">
    <property type="protein sequence ID" value="GAA0162243.1"/>
    <property type="molecule type" value="Genomic_DNA"/>
</dbReference>
<comment type="caution">
    <text evidence="3">The sequence shown here is derived from an EMBL/GenBank/DDBJ whole genome shotgun (WGS) entry which is preliminary data.</text>
</comment>
<dbReference type="GO" id="GO:0003676">
    <property type="term" value="F:nucleic acid binding"/>
    <property type="evidence" value="ECO:0007669"/>
    <property type="project" value="InterPro"/>
</dbReference>
<evidence type="ECO:0000259" key="2">
    <source>
        <dbReference type="Pfam" id="PF25597"/>
    </source>
</evidence>
<keyword evidence="3" id="KW-0675">Receptor</keyword>
<keyword evidence="4" id="KW-1185">Reference proteome</keyword>
<dbReference type="SUPFAM" id="SSF53098">
    <property type="entry name" value="Ribonuclease H-like"/>
    <property type="match status" value="1"/>
</dbReference>